<evidence type="ECO:0000259" key="4">
    <source>
        <dbReference type="PROSITE" id="PS50110"/>
    </source>
</evidence>
<dbReference type="GO" id="GO:0000160">
    <property type="term" value="P:phosphorelay signal transduction system"/>
    <property type="evidence" value="ECO:0007669"/>
    <property type="project" value="InterPro"/>
</dbReference>
<evidence type="ECO:0000313" key="5">
    <source>
        <dbReference type="EMBL" id="APW60451.1"/>
    </source>
</evidence>
<evidence type="ECO:0000256" key="2">
    <source>
        <dbReference type="PROSITE-ProRule" id="PRU00169"/>
    </source>
</evidence>
<gene>
    <name evidence="5" type="primary">cheY_1</name>
    <name evidence="5" type="ORF">BSF38_01919</name>
</gene>
<dbReference type="STRING" id="1387353.BSF38_01919"/>
<feature type="domain" description="Response regulatory" evidence="4">
    <location>
        <begin position="8"/>
        <end position="123"/>
    </location>
</feature>
<accession>A0A1U7CNF3</accession>
<evidence type="ECO:0000256" key="3">
    <source>
        <dbReference type="SAM" id="MobiDB-lite"/>
    </source>
</evidence>
<dbReference type="Proteomes" id="UP000186309">
    <property type="component" value="Chromosome"/>
</dbReference>
<dbReference type="InterPro" id="IPR050595">
    <property type="entry name" value="Bact_response_regulator"/>
</dbReference>
<keyword evidence="1 2" id="KW-0597">Phosphoprotein</keyword>
<dbReference type="Gene3D" id="3.40.50.2300">
    <property type="match status" value="1"/>
</dbReference>
<dbReference type="InterPro" id="IPR011006">
    <property type="entry name" value="CheY-like_superfamily"/>
</dbReference>
<feature type="region of interest" description="Disordered" evidence="3">
    <location>
        <begin position="128"/>
        <end position="149"/>
    </location>
</feature>
<protein>
    <submittedName>
        <fullName evidence="5">Chemotaxis protein CheY</fullName>
    </submittedName>
</protein>
<dbReference type="SUPFAM" id="SSF52172">
    <property type="entry name" value="CheY-like"/>
    <property type="match status" value="1"/>
</dbReference>
<keyword evidence="6" id="KW-1185">Reference proteome</keyword>
<dbReference type="Pfam" id="PF00072">
    <property type="entry name" value="Response_reg"/>
    <property type="match status" value="1"/>
</dbReference>
<dbReference type="SMART" id="SM00448">
    <property type="entry name" value="REC"/>
    <property type="match status" value="1"/>
</dbReference>
<dbReference type="PANTHER" id="PTHR44591">
    <property type="entry name" value="STRESS RESPONSE REGULATOR PROTEIN 1"/>
    <property type="match status" value="1"/>
</dbReference>
<dbReference type="EMBL" id="CP019082">
    <property type="protein sequence ID" value="APW60451.1"/>
    <property type="molecule type" value="Genomic_DNA"/>
</dbReference>
<dbReference type="AlphaFoldDB" id="A0A1U7CNF3"/>
<dbReference type="InterPro" id="IPR001789">
    <property type="entry name" value="Sig_transdc_resp-reg_receiver"/>
</dbReference>
<feature type="modified residue" description="4-aspartylphosphate" evidence="2">
    <location>
        <position position="58"/>
    </location>
</feature>
<proteinExistence type="predicted"/>
<dbReference type="CDD" id="cd17546">
    <property type="entry name" value="REC_hyHK_CKI1_RcsC-like"/>
    <property type="match status" value="1"/>
</dbReference>
<evidence type="ECO:0000256" key="1">
    <source>
        <dbReference type="ARBA" id="ARBA00022553"/>
    </source>
</evidence>
<reference evidence="6" key="1">
    <citation type="submission" date="2016-12" db="EMBL/GenBank/DDBJ databases">
        <title>Comparative genomics of four Isosphaeraceae planctomycetes: a common pool of plasmids and glycoside hydrolase genes.</title>
        <authorList>
            <person name="Ivanova A."/>
        </authorList>
    </citation>
    <scope>NUCLEOTIDE SEQUENCE [LARGE SCALE GENOMIC DNA]</scope>
    <source>
        <strain evidence="6">PX4</strain>
    </source>
</reference>
<dbReference type="PROSITE" id="PS50110">
    <property type="entry name" value="RESPONSE_REGULATORY"/>
    <property type="match status" value="1"/>
</dbReference>
<evidence type="ECO:0000313" key="6">
    <source>
        <dbReference type="Proteomes" id="UP000186309"/>
    </source>
</evidence>
<dbReference type="RefSeq" id="WP_083712834.1">
    <property type="nucleotide sequence ID" value="NZ_CP019082.1"/>
</dbReference>
<dbReference type="KEGG" id="pbor:BSF38_01919"/>
<sequence>MGVNPVGRLLLVEDETVLRGLVSQFLVLENFEVVAAEDGLAAVEAYEDGGPFDLVLLDLNLPVLSGVEACRRIKEIHPEQPFLVCSAAILDSHIAALEALGVTESLGKPYHPLELLTRIRTMLTDTGSCAASDRDHDPKTWRNDPRQAASRSVHALSEAHVFD</sequence>
<name>A0A1U7CNF3_9BACT</name>
<dbReference type="OrthoDB" id="9814495at2"/>
<dbReference type="PANTHER" id="PTHR44591:SF21">
    <property type="entry name" value="TWO-COMPONENT RESPONSE REGULATOR"/>
    <property type="match status" value="1"/>
</dbReference>
<organism evidence="5 6">
    <name type="scientific">Paludisphaera borealis</name>
    <dbReference type="NCBI Taxonomy" id="1387353"/>
    <lineage>
        <taxon>Bacteria</taxon>
        <taxon>Pseudomonadati</taxon>
        <taxon>Planctomycetota</taxon>
        <taxon>Planctomycetia</taxon>
        <taxon>Isosphaerales</taxon>
        <taxon>Isosphaeraceae</taxon>
        <taxon>Paludisphaera</taxon>
    </lineage>
</organism>
<feature type="compositionally biased region" description="Basic and acidic residues" evidence="3">
    <location>
        <begin position="132"/>
        <end position="145"/>
    </location>
</feature>